<evidence type="ECO:0000313" key="18">
    <source>
        <dbReference type="Proteomes" id="UP000183832"/>
    </source>
</evidence>
<dbReference type="GO" id="GO:0046872">
    <property type="term" value="F:metal ion binding"/>
    <property type="evidence" value="ECO:0007669"/>
    <property type="project" value="UniProtKB-KW"/>
</dbReference>
<evidence type="ECO:0000256" key="9">
    <source>
        <dbReference type="ARBA" id="ARBA00023065"/>
    </source>
</evidence>
<keyword evidence="12" id="KW-0739">Sodium transport</keyword>
<keyword evidence="18" id="KW-1185">Reference proteome</keyword>
<evidence type="ECO:0000256" key="13">
    <source>
        <dbReference type="ARBA" id="ARBA00037785"/>
    </source>
</evidence>
<feature type="transmembrane region" description="Helical" evidence="16">
    <location>
        <begin position="178"/>
        <end position="201"/>
    </location>
</feature>
<keyword evidence="14" id="KW-0479">Metal-binding</keyword>
<evidence type="ECO:0000256" key="12">
    <source>
        <dbReference type="ARBA" id="ARBA00023201"/>
    </source>
</evidence>
<dbReference type="PROSITE" id="PS50267">
    <property type="entry name" value="NA_NEUROTRAN_SYMP_3"/>
    <property type="match status" value="1"/>
</dbReference>
<comment type="similarity">
    <text evidence="2 15">Belongs to the sodium:neurotransmitter symporter (SNF) (TC 2.A.22) family.</text>
</comment>
<dbReference type="Proteomes" id="UP000183832">
    <property type="component" value="Unassembled WGS sequence"/>
</dbReference>
<feature type="transmembrane region" description="Helical" evidence="16">
    <location>
        <begin position="42"/>
        <end position="60"/>
    </location>
</feature>
<keyword evidence="8 14" id="KW-0915">Sodium</keyword>
<feature type="transmembrane region" description="Helical" evidence="16">
    <location>
        <begin position="425"/>
        <end position="447"/>
    </location>
</feature>
<feature type="transmembrane region" description="Helical" evidence="16">
    <location>
        <begin position="114"/>
        <end position="141"/>
    </location>
</feature>
<dbReference type="SUPFAM" id="SSF161070">
    <property type="entry name" value="SNF-like"/>
    <property type="match status" value="1"/>
</dbReference>
<name>A0A1J1HM27_9DIPT</name>
<feature type="transmembrane region" description="Helical" evidence="16">
    <location>
        <begin position="314"/>
        <end position="331"/>
    </location>
</feature>
<keyword evidence="5 15" id="KW-0769">Symport</keyword>
<feature type="transmembrane region" description="Helical" evidence="16">
    <location>
        <begin position="277"/>
        <end position="302"/>
    </location>
</feature>
<keyword evidence="10 16" id="KW-0472">Membrane</keyword>
<evidence type="ECO:0000256" key="11">
    <source>
        <dbReference type="ARBA" id="ARBA00023180"/>
    </source>
</evidence>
<dbReference type="CDD" id="cd10324">
    <property type="entry name" value="SLC6sbd"/>
    <property type="match status" value="1"/>
</dbReference>
<dbReference type="PANTHER" id="PTHR11616">
    <property type="entry name" value="SODIUM/CHLORIDE DEPENDENT TRANSPORTER"/>
    <property type="match status" value="1"/>
</dbReference>
<dbReference type="PROSITE" id="PS00610">
    <property type="entry name" value="NA_NEUROTRAN_SYMP_1"/>
    <property type="match status" value="1"/>
</dbReference>
<keyword evidence="3 15" id="KW-0813">Transport</keyword>
<keyword evidence="6" id="KW-0029">Amino-acid transport</keyword>
<feature type="transmembrane region" description="Helical" evidence="16">
    <location>
        <begin position="221"/>
        <end position="241"/>
    </location>
</feature>
<evidence type="ECO:0000256" key="2">
    <source>
        <dbReference type="ARBA" id="ARBA00006459"/>
    </source>
</evidence>
<feature type="transmembrane region" description="Helical" evidence="16">
    <location>
        <begin position="72"/>
        <end position="93"/>
    </location>
</feature>
<dbReference type="STRING" id="568069.A0A1J1HM27"/>
<reference evidence="17 18" key="1">
    <citation type="submission" date="2015-04" db="EMBL/GenBank/DDBJ databases">
        <authorList>
            <person name="Syromyatnikov M.Y."/>
            <person name="Popov V.N."/>
        </authorList>
    </citation>
    <scope>NUCLEOTIDE SEQUENCE [LARGE SCALE GENOMIC DNA]</scope>
</reference>
<keyword evidence="4 15" id="KW-0812">Transmembrane</keyword>
<evidence type="ECO:0000256" key="4">
    <source>
        <dbReference type="ARBA" id="ARBA00022692"/>
    </source>
</evidence>
<evidence type="ECO:0000256" key="16">
    <source>
        <dbReference type="SAM" id="Phobius"/>
    </source>
</evidence>
<evidence type="ECO:0000256" key="15">
    <source>
        <dbReference type="RuleBase" id="RU003732"/>
    </source>
</evidence>
<evidence type="ECO:0000256" key="3">
    <source>
        <dbReference type="ARBA" id="ARBA00022448"/>
    </source>
</evidence>
<evidence type="ECO:0000313" key="17">
    <source>
        <dbReference type="EMBL" id="CRK88594.1"/>
    </source>
</evidence>
<dbReference type="AlphaFoldDB" id="A0A1J1HM27"/>
<dbReference type="GO" id="GO:0089718">
    <property type="term" value="P:amino acid import across plasma membrane"/>
    <property type="evidence" value="ECO:0007669"/>
    <property type="project" value="TreeGrafter"/>
</dbReference>
<dbReference type="OrthoDB" id="6581954at2759"/>
<feature type="binding site" evidence="14">
    <location>
        <position position="55"/>
    </location>
    <ligand>
        <name>Na(+)</name>
        <dbReference type="ChEBI" id="CHEBI:29101"/>
        <label>1</label>
    </ligand>
</feature>
<dbReference type="Pfam" id="PF00209">
    <property type="entry name" value="SNF"/>
    <property type="match status" value="2"/>
</dbReference>
<evidence type="ECO:0000256" key="8">
    <source>
        <dbReference type="ARBA" id="ARBA00023053"/>
    </source>
</evidence>
<dbReference type="GO" id="GO:0005283">
    <property type="term" value="F:amino acid:sodium symporter activity"/>
    <property type="evidence" value="ECO:0007669"/>
    <property type="project" value="TreeGrafter"/>
</dbReference>
<comment type="subcellular location">
    <subcellularLocation>
        <location evidence="1">Membrane</location>
        <topology evidence="1">Multi-pass membrane protein</topology>
    </subcellularLocation>
</comment>
<dbReference type="GO" id="GO:0015179">
    <property type="term" value="F:L-amino acid transmembrane transporter activity"/>
    <property type="evidence" value="ECO:0007669"/>
    <property type="project" value="TreeGrafter"/>
</dbReference>
<dbReference type="InterPro" id="IPR037272">
    <property type="entry name" value="SNS_sf"/>
</dbReference>
<accession>A0A1J1HM27</accession>
<evidence type="ECO:0000256" key="14">
    <source>
        <dbReference type="PIRSR" id="PIRSR600175-1"/>
    </source>
</evidence>
<evidence type="ECO:0000256" key="6">
    <source>
        <dbReference type="ARBA" id="ARBA00022970"/>
    </source>
</evidence>
<feature type="binding site" evidence="14">
    <location>
        <position position="51"/>
    </location>
    <ligand>
        <name>Na(+)</name>
        <dbReference type="ChEBI" id="CHEBI:29101"/>
        <label>1</label>
    </ligand>
</feature>
<protein>
    <recommendedName>
        <fullName evidence="15">Transporter</fullName>
    </recommendedName>
</protein>
<feature type="binding site" evidence="14">
    <location>
        <position position="290"/>
    </location>
    <ligand>
        <name>Na(+)</name>
        <dbReference type="ChEBI" id="CHEBI:29101"/>
        <label>1</label>
    </ligand>
</feature>
<keyword evidence="11" id="KW-0325">Glycoprotein</keyword>
<organism evidence="17 18">
    <name type="scientific">Clunio marinus</name>
    <dbReference type="NCBI Taxonomy" id="568069"/>
    <lineage>
        <taxon>Eukaryota</taxon>
        <taxon>Metazoa</taxon>
        <taxon>Ecdysozoa</taxon>
        <taxon>Arthropoda</taxon>
        <taxon>Hexapoda</taxon>
        <taxon>Insecta</taxon>
        <taxon>Pterygota</taxon>
        <taxon>Neoptera</taxon>
        <taxon>Endopterygota</taxon>
        <taxon>Diptera</taxon>
        <taxon>Nematocera</taxon>
        <taxon>Chironomoidea</taxon>
        <taxon>Chironomidae</taxon>
        <taxon>Clunio</taxon>
    </lineage>
</organism>
<evidence type="ECO:0000256" key="1">
    <source>
        <dbReference type="ARBA" id="ARBA00004141"/>
    </source>
</evidence>
<evidence type="ECO:0000256" key="10">
    <source>
        <dbReference type="ARBA" id="ARBA00023136"/>
    </source>
</evidence>
<dbReference type="InterPro" id="IPR000175">
    <property type="entry name" value="Na/ntran_symport"/>
</dbReference>
<feature type="transmembrane region" description="Helical" evidence="16">
    <location>
        <begin position="343"/>
        <end position="367"/>
    </location>
</feature>
<sequence>MSGKEDKNGKLVKSEETELQNLNCDKNAKIVQKDQWSSDIEFLLSCITLSVGLGNVWRFPFTALENGGGTFVIPYTLIVLLVGRPLYYMELLLGQFSSKGCIKVWDMSPAVRGVGVGQCICTIVVLSVYASVMALTIRFFLASFNDPLPWTTTLDGAIDGIIYFIVPDWEKMFEAKLWYAAVTQVFYALGVCFGSIIMYSSYNRFDHNVYRDFNIITTMDYMTSLLAGFIIFGILGHLSHVMNVDIRDVTKSYMGLAFIAYPEAIAKFDFIPQFFSIVFFLMLFFFCVGSNMGMASCIMTVIRDRYPKVKCWKIVIGIVCFGVSTGCFYTSPGGQFLVNLFDFYGASFVALVLATIELITVSWIYGVDRFCKDIEFMLRRQTGIYWRLCWKFVTPTIMIGIFCYFIFTWELLTYQDREYSFNMHALGWCVSLIALLQLPIWAVYAMMKQPKRKGINRFLKAFQPNDNWGTVSSDNRKAYECSMYEA</sequence>
<comment type="function">
    <text evidence="13">Unusual broad substrate spectrum amino acid:sodium cotransporter that promotes absorption of the D isomers of essential amino acids. Neutral amino acids are the preferred substrates, especially methionine and phenylalanine.</text>
</comment>
<dbReference type="EMBL" id="CVRI01000009">
    <property type="protein sequence ID" value="CRK88594.1"/>
    <property type="molecule type" value="Genomic_DNA"/>
</dbReference>
<dbReference type="PANTHER" id="PTHR11616:SF321">
    <property type="entry name" value="SODIUM-DEPENDENT NUTRIENT AMINO ACID TRANSPORTER 1-RELATED"/>
    <property type="match status" value="1"/>
</dbReference>
<keyword evidence="9" id="KW-0406">Ion transport</keyword>
<feature type="transmembrane region" description="Helical" evidence="16">
    <location>
        <begin position="388"/>
        <end position="409"/>
    </location>
</feature>
<gene>
    <name evidence="17" type="ORF">CLUMA_CG002360</name>
</gene>
<keyword evidence="7 16" id="KW-1133">Transmembrane helix</keyword>
<evidence type="ECO:0000256" key="7">
    <source>
        <dbReference type="ARBA" id="ARBA00022989"/>
    </source>
</evidence>
<dbReference type="GO" id="GO:0005886">
    <property type="term" value="C:plasma membrane"/>
    <property type="evidence" value="ECO:0007669"/>
    <property type="project" value="TreeGrafter"/>
</dbReference>
<proteinExistence type="inferred from homology"/>
<evidence type="ECO:0000256" key="5">
    <source>
        <dbReference type="ARBA" id="ARBA00022847"/>
    </source>
</evidence>
<dbReference type="PRINTS" id="PR00176">
    <property type="entry name" value="NANEUSMPORT"/>
</dbReference>